<dbReference type="InterPro" id="IPR000212">
    <property type="entry name" value="DNA_helicase_UvrD/REP"/>
</dbReference>
<dbReference type="PANTHER" id="PTHR11070">
    <property type="entry name" value="UVRD / RECB / PCRA DNA HELICASE FAMILY MEMBER"/>
    <property type="match status" value="1"/>
</dbReference>
<dbReference type="InterPro" id="IPR014017">
    <property type="entry name" value="DNA_helicase_UvrD-like_C"/>
</dbReference>
<evidence type="ECO:0000313" key="8">
    <source>
        <dbReference type="Proteomes" id="UP000625551"/>
    </source>
</evidence>
<gene>
    <name evidence="7" type="ORF">H9Q13_16790</name>
</gene>
<evidence type="ECO:0000313" key="7">
    <source>
        <dbReference type="EMBL" id="MBD1398831.1"/>
    </source>
</evidence>
<dbReference type="Proteomes" id="UP000625551">
    <property type="component" value="Unassembled WGS sequence"/>
</dbReference>
<dbReference type="Pfam" id="PF13361">
    <property type="entry name" value="UvrD_C"/>
    <property type="match status" value="1"/>
</dbReference>
<dbReference type="SUPFAM" id="SSF52540">
    <property type="entry name" value="P-loop containing nucleoside triphosphate hydrolases"/>
    <property type="match status" value="1"/>
</dbReference>
<accession>A0ABR7XN36</accession>
<keyword evidence="2" id="KW-0378">Hydrolase</keyword>
<evidence type="ECO:0000256" key="2">
    <source>
        <dbReference type="ARBA" id="ARBA00022801"/>
    </source>
</evidence>
<dbReference type="Pfam" id="PF13245">
    <property type="entry name" value="AAA_19"/>
    <property type="match status" value="1"/>
</dbReference>
<keyword evidence="8" id="KW-1185">Reference proteome</keyword>
<organism evidence="7 8">
    <name type="scientific">Pontibacter aquaedesilientis</name>
    <dbReference type="NCBI Taxonomy" id="2766980"/>
    <lineage>
        <taxon>Bacteria</taxon>
        <taxon>Pseudomonadati</taxon>
        <taxon>Bacteroidota</taxon>
        <taxon>Cytophagia</taxon>
        <taxon>Cytophagales</taxon>
        <taxon>Hymenobacteraceae</taxon>
        <taxon>Pontibacter</taxon>
    </lineage>
</organism>
<dbReference type="InterPro" id="IPR027417">
    <property type="entry name" value="P-loop_NTPase"/>
</dbReference>
<dbReference type="EMBL" id="JACXAJ010000011">
    <property type="protein sequence ID" value="MBD1398831.1"/>
    <property type="molecule type" value="Genomic_DNA"/>
</dbReference>
<evidence type="ECO:0000259" key="6">
    <source>
        <dbReference type="Pfam" id="PF13361"/>
    </source>
</evidence>
<dbReference type="PANTHER" id="PTHR11070:SF2">
    <property type="entry name" value="ATP-DEPENDENT DNA HELICASE SRS2"/>
    <property type="match status" value="1"/>
</dbReference>
<keyword evidence="1" id="KW-0547">Nucleotide-binding</keyword>
<evidence type="ECO:0000256" key="5">
    <source>
        <dbReference type="ARBA" id="ARBA00034923"/>
    </source>
</evidence>
<evidence type="ECO:0000256" key="4">
    <source>
        <dbReference type="ARBA" id="ARBA00022840"/>
    </source>
</evidence>
<comment type="caution">
    <text evidence="7">The sequence shown here is derived from an EMBL/GenBank/DDBJ whole genome shotgun (WGS) entry which is preliminary data.</text>
</comment>
<keyword evidence="3" id="KW-0347">Helicase</keyword>
<feature type="domain" description="UvrD-like helicase C-terminal" evidence="6">
    <location>
        <begin position="297"/>
        <end position="361"/>
    </location>
</feature>
<proteinExistence type="predicted"/>
<dbReference type="Gene3D" id="3.40.50.300">
    <property type="entry name" value="P-loop containing nucleotide triphosphate hydrolases"/>
    <property type="match status" value="3"/>
</dbReference>
<protein>
    <recommendedName>
        <fullName evidence="5">DNA 3'-5' helicase II</fullName>
    </recommendedName>
</protein>
<keyword evidence="4" id="KW-0067">ATP-binding</keyword>
<reference evidence="7 8" key="1">
    <citation type="submission" date="2020-09" db="EMBL/GenBank/DDBJ databases">
        <title>Genome sequencing and assembly of Pontibacter sp.</title>
        <authorList>
            <person name="Chhetri G."/>
        </authorList>
    </citation>
    <scope>NUCLEOTIDE SEQUENCE [LARGE SCALE GENOMIC DNA]</scope>
    <source>
        <strain evidence="7 8">JH31</strain>
    </source>
</reference>
<dbReference type="RefSeq" id="WP_191184963.1">
    <property type="nucleotide sequence ID" value="NZ_JACXAJ010000011.1"/>
</dbReference>
<evidence type="ECO:0000256" key="3">
    <source>
        <dbReference type="ARBA" id="ARBA00022806"/>
    </source>
</evidence>
<name>A0ABR7XN36_9BACT</name>
<evidence type="ECO:0000256" key="1">
    <source>
        <dbReference type="ARBA" id="ARBA00022741"/>
    </source>
</evidence>
<sequence length="400" mass="46001">MAWMISEERLDPNQKEIFNSRIDKNLWIKGFAGSGKSVLLIHKLRRIIKSNPNVETCVVVFTWSMIDMFKTGMKELEMPSSIPVITYFKFKSEGSFRTYDYIFCDEVQDLPESILNLMKSKLKPNGKIVVAGDSNQSIYEMAPGIQEPTVNPKQIGVIINAEEVSLNYVHRVTRTIINAIQKLLPSTNIWSANREFTPPDRSIALCMADFEEHETEYIYKEALKGPDSSGRDRKETSVILLPTHRDIIKFIQLLLRQLNAPEWVEKKDGYGKNPDYIDMNKHLRSNRIRIQYIGNGNGSLEDAEDNKDIILMTYHSSKGLDFDNVFLPFLSWDLFISNYRADVLLMVAMTRSKKNLYISYTGNPHHLIEKFISDKNIVTDIPITKPTTSTFHTEEIDLGF</sequence>